<dbReference type="PANTHER" id="PTHR14083:SF0">
    <property type="entry name" value="YIP1D-INTERACTING FACTOR 1, ISOFORM C"/>
    <property type="match status" value="1"/>
</dbReference>
<reference evidence="12" key="1">
    <citation type="submission" date="2025-08" db="UniProtKB">
        <authorList>
            <consortium name="RefSeq"/>
        </authorList>
    </citation>
    <scope>IDENTIFICATION</scope>
</reference>
<evidence type="ECO:0000313" key="11">
    <source>
        <dbReference type="Proteomes" id="UP000079169"/>
    </source>
</evidence>
<comment type="similarity">
    <text evidence="1 9">Belongs to the YIF1 family.</text>
</comment>
<dbReference type="RefSeq" id="XP_008487497.1">
    <property type="nucleotide sequence ID" value="XM_008489275.3"/>
</dbReference>
<dbReference type="InterPro" id="IPR005578">
    <property type="entry name" value="Yif1_fam"/>
</dbReference>
<comment type="subcellular location">
    <subcellularLocation>
        <location evidence="9">Endoplasmic reticulum membrane</location>
        <topology evidence="9">Multi-pass membrane protein</topology>
    </subcellularLocation>
    <subcellularLocation>
        <location evidence="9">Golgi apparatus membrane</location>
        <topology evidence="9">Multi-pass membrane protein</topology>
    </subcellularLocation>
</comment>
<organism evidence="11 12">
    <name type="scientific">Diaphorina citri</name>
    <name type="common">Asian citrus psyllid</name>
    <dbReference type="NCBI Taxonomy" id="121845"/>
    <lineage>
        <taxon>Eukaryota</taxon>
        <taxon>Metazoa</taxon>
        <taxon>Ecdysozoa</taxon>
        <taxon>Arthropoda</taxon>
        <taxon>Hexapoda</taxon>
        <taxon>Insecta</taxon>
        <taxon>Pterygota</taxon>
        <taxon>Neoptera</taxon>
        <taxon>Paraneoptera</taxon>
        <taxon>Hemiptera</taxon>
        <taxon>Sternorrhyncha</taxon>
        <taxon>Psylloidea</taxon>
        <taxon>Psyllidae</taxon>
        <taxon>Diaphorininae</taxon>
        <taxon>Diaphorina</taxon>
    </lineage>
</organism>
<keyword evidence="4 9" id="KW-0256">Endoplasmic reticulum</keyword>
<feature type="region of interest" description="Disordered" evidence="10">
    <location>
        <begin position="30"/>
        <end position="51"/>
    </location>
</feature>
<dbReference type="PaxDb" id="121845-A0A1S3DU40"/>
<feature type="transmembrane region" description="Helical" evidence="9">
    <location>
        <begin position="195"/>
        <end position="215"/>
    </location>
</feature>
<dbReference type="GeneID" id="103524266"/>
<feature type="transmembrane region" description="Helical" evidence="9">
    <location>
        <begin position="341"/>
        <end position="363"/>
    </location>
</feature>
<dbReference type="Pfam" id="PF03878">
    <property type="entry name" value="YIF1"/>
    <property type="match status" value="1"/>
</dbReference>
<keyword evidence="7 9" id="KW-0333">Golgi apparatus</keyword>
<keyword evidence="11" id="KW-1185">Reference proteome</keyword>
<dbReference type="GO" id="GO:0030134">
    <property type="term" value="C:COPII-coated ER to Golgi transport vesicle"/>
    <property type="evidence" value="ECO:0007669"/>
    <property type="project" value="TreeGrafter"/>
</dbReference>
<proteinExistence type="inferred from homology"/>
<dbReference type="Proteomes" id="UP000079169">
    <property type="component" value="Unplaced"/>
</dbReference>
<dbReference type="PANTHER" id="PTHR14083">
    <property type="entry name" value="YIP1 INTERACTING FACTOR HOMOLOG YIF1 PROTEIN"/>
    <property type="match status" value="1"/>
</dbReference>
<accession>A0A1S3DU40</accession>
<dbReference type="OrthoDB" id="337750at2759"/>
<evidence type="ECO:0000256" key="10">
    <source>
        <dbReference type="SAM" id="MobiDB-lite"/>
    </source>
</evidence>
<evidence type="ECO:0000256" key="7">
    <source>
        <dbReference type="ARBA" id="ARBA00023034"/>
    </source>
</evidence>
<evidence type="ECO:0000256" key="9">
    <source>
        <dbReference type="RuleBase" id="RU368073"/>
    </source>
</evidence>
<name>A0A1S3DU40_DIACI</name>
<feature type="transmembrane region" description="Helical" evidence="9">
    <location>
        <begin position="268"/>
        <end position="300"/>
    </location>
</feature>
<evidence type="ECO:0000256" key="4">
    <source>
        <dbReference type="ARBA" id="ARBA00022824"/>
    </source>
</evidence>
<evidence type="ECO:0000256" key="6">
    <source>
        <dbReference type="ARBA" id="ARBA00022989"/>
    </source>
</evidence>
<feature type="transmembrane region" description="Helical" evidence="9">
    <location>
        <begin position="227"/>
        <end position="248"/>
    </location>
</feature>
<dbReference type="CTD" id="43217"/>
<evidence type="ECO:0000256" key="1">
    <source>
        <dbReference type="ARBA" id="ARBA00009727"/>
    </source>
</evidence>
<dbReference type="KEGG" id="dci:103524266"/>
<dbReference type="GO" id="GO:0005793">
    <property type="term" value="C:endoplasmic reticulum-Golgi intermediate compartment"/>
    <property type="evidence" value="ECO:0007669"/>
    <property type="project" value="UniProtKB-UniRule"/>
</dbReference>
<evidence type="ECO:0000256" key="2">
    <source>
        <dbReference type="ARBA" id="ARBA00022448"/>
    </source>
</evidence>
<dbReference type="GO" id="GO:0000139">
    <property type="term" value="C:Golgi membrane"/>
    <property type="evidence" value="ECO:0007669"/>
    <property type="project" value="UniProtKB-SubCell"/>
</dbReference>
<sequence>MNFQQGGGGQFPQQGPRKLLKQRVFHKDGPAMTSTPYQTYNPPPPPGFSVTPQLNDDWAQDATPQFQSANMYNTYNAPNQFQPQLQPQQQFAQTPFMMPQQATNFPGIPAGYTDIISNPLVSNVMKEYGKNIIESAGGQMLGQVGGLKYYFAVDTRYVMKKLKLILFPFLHKEWSVQYEQDQPVQPRYEINAPDLYIPTMAYVTYILLAGLVLGIQNRFSPEKLGMHASTATGCALVELVLQYIFLYVTNIQSNLKTWDLLSYSGYKYVGIILAILVGQLFQWTGYLVSISYCGLALAFFMMRSLKSRVMETPVQHGGVAQTDIYGQPVPPQMLQGTKRRMYFLVFVALSQPVLMLWVSYHLISSSTPLDPSVKSAPL</sequence>
<protein>
    <recommendedName>
        <fullName evidence="9">Protein YIF1</fullName>
    </recommendedName>
</protein>
<keyword evidence="3 9" id="KW-0812">Transmembrane</keyword>
<dbReference type="GO" id="GO:0015031">
    <property type="term" value="P:protein transport"/>
    <property type="evidence" value="ECO:0007669"/>
    <property type="project" value="UniProtKB-KW"/>
</dbReference>
<keyword evidence="2 9" id="KW-0813">Transport</keyword>
<evidence type="ECO:0000256" key="5">
    <source>
        <dbReference type="ARBA" id="ARBA00022927"/>
    </source>
</evidence>
<keyword evidence="5 9" id="KW-0653">Protein transport</keyword>
<comment type="function">
    <text evidence="9">Has a role in transport between endoplasmic reticulum and Golgi.</text>
</comment>
<gene>
    <name evidence="12" type="primary">LOC103524266</name>
</gene>
<keyword evidence="6 9" id="KW-1133">Transmembrane helix</keyword>
<evidence type="ECO:0000256" key="8">
    <source>
        <dbReference type="ARBA" id="ARBA00023136"/>
    </source>
</evidence>
<keyword evidence="8 9" id="KW-0472">Membrane</keyword>
<dbReference type="AlphaFoldDB" id="A0A1S3DU40"/>
<dbReference type="STRING" id="121845.A0A1S3DU40"/>
<evidence type="ECO:0000256" key="3">
    <source>
        <dbReference type="ARBA" id="ARBA00022692"/>
    </source>
</evidence>
<evidence type="ECO:0000313" key="12">
    <source>
        <dbReference type="RefSeq" id="XP_008487497.1"/>
    </source>
</evidence>
<dbReference type="GO" id="GO:0006888">
    <property type="term" value="P:endoplasmic reticulum to Golgi vesicle-mediated transport"/>
    <property type="evidence" value="ECO:0007669"/>
    <property type="project" value="UniProtKB-UniRule"/>
</dbReference>
<dbReference type="GO" id="GO:0005789">
    <property type="term" value="C:endoplasmic reticulum membrane"/>
    <property type="evidence" value="ECO:0007669"/>
    <property type="project" value="UniProtKB-SubCell"/>
</dbReference>